<organism evidence="2">
    <name type="scientific">bioreactor metagenome</name>
    <dbReference type="NCBI Taxonomy" id="1076179"/>
    <lineage>
        <taxon>unclassified sequences</taxon>
        <taxon>metagenomes</taxon>
        <taxon>ecological metagenomes</taxon>
    </lineage>
</organism>
<dbReference type="AlphaFoldDB" id="A0A645A4S4"/>
<accession>A0A645A4S4</accession>
<dbReference type="EMBL" id="VSSQ01011943">
    <property type="protein sequence ID" value="MPM48077.1"/>
    <property type="molecule type" value="Genomic_DNA"/>
</dbReference>
<dbReference type="AntiFam" id="ANF00154">
    <property type="entry name" value="Shadow ORF (opposite mnmG)"/>
</dbReference>
<comment type="caution">
    <text evidence="2">The sequence shown here is derived from an EMBL/GenBank/DDBJ whole genome shotgun (WGS) entry which is preliminary data.</text>
</comment>
<reference evidence="2" key="1">
    <citation type="submission" date="2019-08" db="EMBL/GenBank/DDBJ databases">
        <authorList>
            <person name="Kucharzyk K."/>
            <person name="Murdoch R.W."/>
            <person name="Higgins S."/>
            <person name="Loffler F."/>
        </authorList>
    </citation>
    <scope>NUCLEOTIDE SEQUENCE</scope>
</reference>
<gene>
    <name evidence="2" type="ORF">SDC9_94799</name>
</gene>
<evidence type="ECO:0000256" key="1">
    <source>
        <dbReference type="SAM" id="Phobius"/>
    </source>
</evidence>
<protein>
    <submittedName>
        <fullName evidence="2">Uncharacterized protein</fullName>
    </submittedName>
</protein>
<feature type="transmembrane region" description="Helical" evidence="1">
    <location>
        <begin position="20"/>
        <end position="42"/>
    </location>
</feature>
<keyword evidence="1" id="KW-1133">Transmembrane helix</keyword>
<keyword evidence="1" id="KW-0812">Transmembrane</keyword>
<name>A0A645A4S4_9ZZZZ</name>
<proteinExistence type="predicted"/>
<evidence type="ECO:0000313" key="2">
    <source>
        <dbReference type="EMBL" id="MPM48077.1"/>
    </source>
</evidence>
<keyword evidence="1" id="KW-0472">Membrane</keyword>
<sequence length="75" mass="8529">MRHYTLDFTVFHDQFLNDGLLQQQVLLFFDGMLHMMGIVILIRLCAQCLDGRAFPCVQHAHLDIGFVDVASHLAA</sequence>